<feature type="transmembrane region" description="Helical" evidence="2">
    <location>
        <begin position="141"/>
        <end position="162"/>
    </location>
</feature>
<dbReference type="AlphaFoldDB" id="A0A4R8ZU93"/>
<gene>
    <name evidence="3" type="ORF">E3T55_18675</name>
</gene>
<sequence>MSDSRSGGTGKRLRLSLILTVLGASTLALLAWTQVWGTVDVAVSAGGPEPIAVDGSVAAPAITALALAGFALAGALTIAGPLIRVVLGVLEMLLGASVFLSALLAVADPAHASSAAVTAATGIAGRDGVARAVEASATTGWPYLALVAAVIMAGAGFLIVFTTKRWPGATKRHQTVRFEPVTTDAAAGAREPGRAPDAVVDWDELSRGEDPTSESR</sequence>
<keyword evidence="2" id="KW-0472">Membrane</keyword>
<comment type="caution">
    <text evidence="3">The sequence shown here is derived from an EMBL/GenBank/DDBJ whole genome shotgun (WGS) entry which is preliminary data.</text>
</comment>
<organism evidence="3 4">
    <name type="scientific">Cryobacterium frigoriphilum</name>
    <dbReference type="NCBI Taxonomy" id="1259150"/>
    <lineage>
        <taxon>Bacteria</taxon>
        <taxon>Bacillati</taxon>
        <taxon>Actinomycetota</taxon>
        <taxon>Actinomycetes</taxon>
        <taxon>Micrococcales</taxon>
        <taxon>Microbacteriaceae</taxon>
        <taxon>Cryobacterium</taxon>
    </lineage>
</organism>
<keyword evidence="2" id="KW-1133">Transmembrane helix</keyword>
<dbReference type="Pfam" id="PF09534">
    <property type="entry name" value="Trp_oprn_chp"/>
    <property type="match status" value="1"/>
</dbReference>
<reference evidence="3 4" key="1">
    <citation type="submission" date="2019-03" db="EMBL/GenBank/DDBJ databases">
        <title>Genomics of glacier-inhabiting Cryobacterium strains.</title>
        <authorList>
            <person name="Liu Q."/>
            <person name="Xin Y.-H."/>
        </authorList>
    </citation>
    <scope>NUCLEOTIDE SEQUENCE [LARGE SCALE GENOMIC DNA]</scope>
    <source>
        <strain evidence="3 4">Hh14</strain>
    </source>
</reference>
<keyword evidence="2" id="KW-0812">Transmembrane</keyword>
<feature type="compositionally biased region" description="Low complexity" evidence="1">
    <location>
        <begin position="184"/>
        <end position="198"/>
    </location>
</feature>
<name>A0A4R8ZU93_9MICO</name>
<dbReference type="RefSeq" id="WP_134521037.1">
    <property type="nucleotide sequence ID" value="NZ_SOHE01000083.1"/>
</dbReference>
<evidence type="ECO:0000313" key="3">
    <source>
        <dbReference type="EMBL" id="TFD45677.1"/>
    </source>
</evidence>
<feature type="compositionally biased region" description="Basic and acidic residues" evidence="1">
    <location>
        <begin position="204"/>
        <end position="216"/>
    </location>
</feature>
<evidence type="ECO:0008006" key="5">
    <source>
        <dbReference type="Google" id="ProtNLM"/>
    </source>
</evidence>
<protein>
    <recommendedName>
        <fullName evidence="5">Peptidase</fullName>
    </recommendedName>
</protein>
<feature type="transmembrane region" description="Helical" evidence="2">
    <location>
        <begin position="12"/>
        <end position="37"/>
    </location>
</feature>
<feature type="region of interest" description="Disordered" evidence="1">
    <location>
        <begin position="183"/>
        <end position="216"/>
    </location>
</feature>
<dbReference type="OrthoDB" id="4794414at2"/>
<keyword evidence="4" id="KW-1185">Reference proteome</keyword>
<dbReference type="Proteomes" id="UP000297447">
    <property type="component" value="Unassembled WGS sequence"/>
</dbReference>
<evidence type="ECO:0000256" key="2">
    <source>
        <dbReference type="SAM" id="Phobius"/>
    </source>
</evidence>
<accession>A0A4R8ZU93</accession>
<feature type="transmembrane region" description="Helical" evidence="2">
    <location>
        <begin position="85"/>
        <end position="107"/>
    </location>
</feature>
<dbReference type="InterPro" id="IPR019051">
    <property type="entry name" value="Trp_biosyn_TM_oprn/chp"/>
</dbReference>
<evidence type="ECO:0000313" key="4">
    <source>
        <dbReference type="Proteomes" id="UP000297447"/>
    </source>
</evidence>
<dbReference type="EMBL" id="SOHE01000083">
    <property type="protein sequence ID" value="TFD45677.1"/>
    <property type="molecule type" value="Genomic_DNA"/>
</dbReference>
<feature type="transmembrane region" description="Helical" evidence="2">
    <location>
        <begin position="57"/>
        <end position="78"/>
    </location>
</feature>
<evidence type="ECO:0000256" key="1">
    <source>
        <dbReference type="SAM" id="MobiDB-lite"/>
    </source>
</evidence>
<proteinExistence type="predicted"/>